<dbReference type="AlphaFoldDB" id="A0AA40BRS8"/>
<reference evidence="2" key="1">
    <citation type="submission" date="2023-06" db="EMBL/GenBank/DDBJ databases">
        <title>Genome-scale phylogeny and comparative genomics of the fungal order Sordariales.</title>
        <authorList>
            <consortium name="Lawrence Berkeley National Laboratory"/>
            <person name="Hensen N."/>
            <person name="Bonometti L."/>
            <person name="Westerberg I."/>
            <person name="Brannstrom I.O."/>
            <person name="Guillou S."/>
            <person name="Cros-Aarteil S."/>
            <person name="Calhoun S."/>
            <person name="Haridas S."/>
            <person name="Kuo A."/>
            <person name="Mondo S."/>
            <person name="Pangilinan J."/>
            <person name="Riley R."/>
            <person name="Labutti K."/>
            <person name="Andreopoulos B."/>
            <person name="Lipzen A."/>
            <person name="Chen C."/>
            <person name="Yanf M."/>
            <person name="Daum C."/>
            <person name="Ng V."/>
            <person name="Clum A."/>
            <person name="Steindorff A."/>
            <person name="Ohm R."/>
            <person name="Martin F."/>
            <person name="Silar P."/>
            <person name="Natvig D."/>
            <person name="Lalanne C."/>
            <person name="Gautier V."/>
            <person name="Ament-Velasquez S.L."/>
            <person name="Kruys A."/>
            <person name="Hutchinson M.I."/>
            <person name="Powell A.J."/>
            <person name="Barry K."/>
            <person name="Miller A.N."/>
            <person name="Grigoriev I.V."/>
            <person name="Debuchy R."/>
            <person name="Gladieux P."/>
            <person name="Thoren M.H."/>
            <person name="Johannesson H."/>
        </authorList>
    </citation>
    <scope>NUCLEOTIDE SEQUENCE</scope>
    <source>
        <strain evidence="2">CBS 540.89</strain>
    </source>
</reference>
<evidence type="ECO:0000313" key="2">
    <source>
        <dbReference type="EMBL" id="KAK0739223.1"/>
    </source>
</evidence>
<feature type="compositionally biased region" description="Polar residues" evidence="1">
    <location>
        <begin position="116"/>
        <end position="136"/>
    </location>
</feature>
<protein>
    <submittedName>
        <fullName evidence="2">Uncharacterized protein</fullName>
    </submittedName>
</protein>
<name>A0AA40BRS8_9PEZI</name>
<keyword evidence="3" id="KW-1185">Reference proteome</keyword>
<organism evidence="2 3">
    <name type="scientific">Apiosordaria backusii</name>
    <dbReference type="NCBI Taxonomy" id="314023"/>
    <lineage>
        <taxon>Eukaryota</taxon>
        <taxon>Fungi</taxon>
        <taxon>Dikarya</taxon>
        <taxon>Ascomycota</taxon>
        <taxon>Pezizomycotina</taxon>
        <taxon>Sordariomycetes</taxon>
        <taxon>Sordariomycetidae</taxon>
        <taxon>Sordariales</taxon>
        <taxon>Lasiosphaeriaceae</taxon>
        <taxon>Apiosordaria</taxon>
    </lineage>
</organism>
<feature type="region of interest" description="Disordered" evidence="1">
    <location>
        <begin position="239"/>
        <end position="289"/>
    </location>
</feature>
<dbReference type="EMBL" id="JAUKTV010000004">
    <property type="protein sequence ID" value="KAK0739223.1"/>
    <property type="molecule type" value="Genomic_DNA"/>
</dbReference>
<accession>A0AA40BRS8</accession>
<feature type="compositionally biased region" description="Low complexity" evidence="1">
    <location>
        <begin position="63"/>
        <end position="85"/>
    </location>
</feature>
<feature type="compositionally biased region" description="Gly residues" evidence="1">
    <location>
        <begin position="191"/>
        <end position="204"/>
    </location>
</feature>
<feature type="compositionally biased region" description="Pro residues" evidence="1">
    <location>
        <begin position="86"/>
        <end position="98"/>
    </location>
</feature>
<evidence type="ECO:0000313" key="3">
    <source>
        <dbReference type="Proteomes" id="UP001172159"/>
    </source>
</evidence>
<comment type="caution">
    <text evidence="2">The sequence shown here is derived from an EMBL/GenBank/DDBJ whole genome shotgun (WGS) entry which is preliminary data.</text>
</comment>
<proteinExistence type="predicted"/>
<sequence>MGSPFSSQPGGSGHPALAIEFQPIRQAHLVGLHAHARLQRLLQGQAPGSPGAYFTRISRWSFSSSSSESSNASLLSAAPPYNELDPPGPPPEYEPSAPPTLEIPVDQSGFAPGHTIGSSQNRATSELTSSLSGNPPASNPGGVASSSGTAGGGVPPANNSGGDASLVGLGIVSTPAGNAGGAGRSSENTRGAGGSSGNTKGAGGSSENTKGAGDSSENPKGAGCSFGDAFSQRRLCTHRVPLPEGARLLYPHPSRRLYSRRPNNGGGGGQKRKGSSEGGSDSCEREKRS</sequence>
<feature type="region of interest" description="Disordered" evidence="1">
    <location>
        <begin position="63"/>
        <end position="227"/>
    </location>
</feature>
<evidence type="ECO:0000256" key="1">
    <source>
        <dbReference type="SAM" id="MobiDB-lite"/>
    </source>
</evidence>
<gene>
    <name evidence="2" type="ORF">B0T21DRAFT_362206</name>
</gene>
<dbReference type="Proteomes" id="UP001172159">
    <property type="component" value="Unassembled WGS sequence"/>
</dbReference>